<dbReference type="GO" id="GO:0006780">
    <property type="term" value="P:uroporphyrinogen III biosynthetic process"/>
    <property type="evidence" value="ECO:0007669"/>
    <property type="project" value="UniProtKB-UniRule"/>
</dbReference>
<keyword evidence="5 9" id="KW-0627">Porphyrin biosynthesis</keyword>
<dbReference type="AlphaFoldDB" id="A0A6J4T6W5"/>
<feature type="domain" description="Tetrapyrrole biosynthesis uroporphyrinogen III synthase" evidence="10">
    <location>
        <begin position="2"/>
        <end position="168"/>
    </location>
</feature>
<proteinExistence type="inferred from homology"/>
<dbReference type="EC" id="4.2.1.75" evidence="3 9"/>
<evidence type="ECO:0000256" key="2">
    <source>
        <dbReference type="ARBA" id="ARBA00008133"/>
    </source>
</evidence>
<accession>A0A6J4T6W5</accession>
<comment type="catalytic activity">
    <reaction evidence="8 9">
        <text>hydroxymethylbilane = uroporphyrinogen III + H2O</text>
        <dbReference type="Rhea" id="RHEA:18965"/>
        <dbReference type="ChEBI" id="CHEBI:15377"/>
        <dbReference type="ChEBI" id="CHEBI:57308"/>
        <dbReference type="ChEBI" id="CHEBI:57845"/>
        <dbReference type="EC" id="4.2.1.75"/>
    </reaction>
</comment>
<dbReference type="PANTHER" id="PTHR38042:SF1">
    <property type="entry name" value="UROPORPHYRINOGEN-III SYNTHASE, CHLOROPLASTIC"/>
    <property type="match status" value="1"/>
</dbReference>
<keyword evidence="11" id="KW-0808">Transferase</keyword>
<evidence type="ECO:0000256" key="5">
    <source>
        <dbReference type="ARBA" id="ARBA00023244"/>
    </source>
</evidence>
<name>A0A6J4T6W5_9ACTN</name>
<dbReference type="InterPro" id="IPR003754">
    <property type="entry name" value="4pyrrol_synth_uPrphyn_synth"/>
</dbReference>
<evidence type="ECO:0000256" key="8">
    <source>
        <dbReference type="ARBA" id="ARBA00048617"/>
    </source>
</evidence>
<dbReference type="SUPFAM" id="SSF69618">
    <property type="entry name" value="HemD-like"/>
    <property type="match status" value="1"/>
</dbReference>
<comment type="similarity">
    <text evidence="2 9">Belongs to the uroporphyrinogen-III synthase family.</text>
</comment>
<evidence type="ECO:0000256" key="6">
    <source>
        <dbReference type="ARBA" id="ARBA00037589"/>
    </source>
</evidence>
<keyword evidence="11" id="KW-0489">Methyltransferase</keyword>
<dbReference type="UniPathway" id="UPA00251">
    <property type="reaction ID" value="UER00320"/>
</dbReference>
<dbReference type="CDD" id="cd06578">
    <property type="entry name" value="HemD"/>
    <property type="match status" value="1"/>
</dbReference>
<evidence type="ECO:0000256" key="7">
    <source>
        <dbReference type="ARBA" id="ARBA00040167"/>
    </source>
</evidence>
<dbReference type="EMBL" id="CADCVT010000276">
    <property type="protein sequence ID" value="CAA9514858.1"/>
    <property type="molecule type" value="Genomic_DNA"/>
</dbReference>
<dbReference type="PANTHER" id="PTHR38042">
    <property type="entry name" value="UROPORPHYRINOGEN-III SYNTHASE, CHLOROPLASTIC"/>
    <property type="match status" value="1"/>
</dbReference>
<comment type="pathway">
    <text evidence="1 9">Porphyrin-containing compound metabolism; protoporphyrin-IX biosynthesis; coproporphyrinogen-III from 5-aminolevulinate: step 3/4.</text>
</comment>
<sequence>MTSPNGADRLLDEVRDARALAGPVIAAIGPGTARALRARGIEADVVPERAVAESLLEALRDTPVSRALIARAEEARDALDAGLRERGAEVDVLALYRTVAAPIADAPQSADYVTFTSASSVRSFLESAHLPDGARTVSIGPATSAALREAGREPDVEAEVHTPDGLVEALLADAAG</sequence>
<dbReference type="GO" id="GO:0032259">
    <property type="term" value="P:methylation"/>
    <property type="evidence" value="ECO:0007669"/>
    <property type="project" value="UniProtKB-KW"/>
</dbReference>
<dbReference type="GO" id="GO:0008168">
    <property type="term" value="F:methyltransferase activity"/>
    <property type="evidence" value="ECO:0007669"/>
    <property type="project" value="UniProtKB-KW"/>
</dbReference>
<evidence type="ECO:0000256" key="4">
    <source>
        <dbReference type="ARBA" id="ARBA00023239"/>
    </source>
</evidence>
<reference evidence="11" key="1">
    <citation type="submission" date="2020-02" db="EMBL/GenBank/DDBJ databases">
        <authorList>
            <person name="Meier V. D."/>
        </authorList>
    </citation>
    <scope>NUCLEOTIDE SEQUENCE</scope>
    <source>
        <strain evidence="11">AVDCRST_MAG85</strain>
    </source>
</reference>
<evidence type="ECO:0000256" key="9">
    <source>
        <dbReference type="RuleBase" id="RU366031"/>
    </source>
</evidence>
<dbReference type="InterPro" id="IPR039793">
    <property type="entry name" value="UROS/Hem4"/>
</dbReference>
<evidence type="ECO:0000259" key="10">
    <source>
        <dbReference type="Pfam" id="PF02602"/>
    </source>
</evidence>
<evidence type="ECO:0000313" key="11">
    <source>
        <dbReference type="EMBL" id="CAA9514858.1"/>
    </source>
</evidence>
<organism evidence="11">
    <name type="scientific">uncultured Solirubrobacteraceae bacterium</name>
    <dbReference type="NCBI Taxonomy" id="1162706"/>
    <lineage>
        <taxon>Bacteria</taxon>
        <taxon>Bacillati</taxon>
        <taxon>Actinomycetota</taxon>
        <taxon>Thermoleophilia</taxon>
        <taxon>Solirubrobacterales</taxon>
        <taxon>Solirubrobacteraceae</taxon>
        <taxon>environmental samples</taxon>
    </lineage>
</organism>
<dbReference type="Pfam" id="PF02602">
    <property type="entry name" value="HEM4"/>
    <property type="match status" value="1"/>
</dbReference>
<dbReference type="GO" id="GO:0006782">
    <property type="term" value="P:protoporphyrinogen IX biosynthetic process"/>
    <property type="evidence" value="ECO:0007669"/>
    <property type="project" value="UniProtKB-UniRule"/>
</dbReference>
<protein>
    <recommendedName>
        <fullName evidence="7 9">Uroporphyrinogen-III synthase</fullName>
        <ecNumber evidence="3 9">4.2.1.75</ecNumber>
    </recommendedName>
</protein>
<evidence type="ECO:0000256" key="3">
    <source>
        <dbReference type="ARBA" id="ARBA00013109"/>
    </source>
</evidence>
<dbReference type="Gene3D" id="3.40.50.10090">
    <property type="match status" value="2"/>
</dbReference>
<dbReference type="GO" id="GO:0004852">
    <property type="term" value="F:uroporphyrinogen-III synthase activity"/>
    <property type="evidence" value="ECO:0007669"/>
    <property type="project" value="UniProtKB-UniRule"/>
</dbReference>
<dbReference type="InterPro" id="IPR036108">
    <property type="entry name" value="4pyrrol_syn_uPrphyn_synt_sf"/>
</dbReference>
<keyword evidence="4 9" id="KW-0456">Lyase</keyword>
<evidence type="ECO:0000256" key="1">
    <source>
        <dbReference type="ARBA" id="ARBA00004772"/>
    </source>
</evidence>
<gene>
    <name evidence="11" type="ORF">AVDCRST_MAG85-2552</name>
</gene>
<comment type="function">
    <text evidence="6 9">Catalyzes cyclization of the linear tetrapyrrole, hydroxymethylbilane, to the macrocyclic uroporphyrinogen III.</text>
</comment>